<evidence type="ECO:0000313" key="2">
    <source>
        <dbReference type="EMBL" id="GHB26139.1"/>
    </source>
</evidence>
<sequence length="143" mass="15496">MVVDCSCARNTTRAKSAAKSPARRTPAPKSKAGGDKATVKKTTVEKATEQVDESARRAEPPLHEVVLSILRTRPGHPHLAREVHTEVADKHGRSTSVQVVRNSLESLVKKGMAEKGNKQNSVMYTAPARAAPSNRCPNRPPTR</sequence>
<proteinExistence type="predicted"/>
<dbReference type="EMBL" id="BMVO01000027">
    <property type="protein sequence ID" value="GHB26139.1"/>
    <property type="molecule type" value="Genomic_DNA"/>
</dbReference>
<feature type="region of interest" description="Disordered" evidence="1">
    <location>
        <begin position="112"/>
        <end position="143"/>
    </location>
</feature>
<gene>
    <name evidence="2" type="ORF">GCM10010346_57250</name>
</gene>
<reference evidence="3" key="1">
    <citation type="journal article" date="2019" name="Int. J. Syst. Evol. Microbiol.">
        <title>The Global Catalogue of Microorganisms (GCM) 10K type strain sequencing project: providing services to taxonomists for standard genome sequencing and annotation.</title>
        <authorList>
            <consortium name="The Broad Institute Genomics Platform"/>
            <consortium name="The Broad Institute Genome Sequencing Center for Infectious Disease"/>
            <person name="Wu L."/>
            <person name="Ma J."/>
        </authorList>
    </citation>
    <scope>NUCLEOTIDE SEQUENCE [LARGE SCALE GENOMIC DNA]</scope>
    <source>
        <strain evidence="3">JCM 4737</strain>
    </source>
</reference>
<keyword evidence="3" id="KW-1185">Reference proteome</keyword>
<dbReference type="RefSeq" id="WP_138897470.1">
    <property type="nucleotide sequence ID" value="NZ_BMVO01000027.1"/>
</dbReference>
<feature type="region of interest" description="Disordered" evidence="1">
    <location>
        <begin position="1"/>
        <end position="59"/>
    </location>
</feature>
<evidence type="ECO:0000256" key="1">
    <source>
        <dbReference type="SAM" id="MobiDB-lite"/>
    </source>
</evidence>
<comment type="caution">
    <text evidence="2">The sequence shown here is derived from an EMBL/GenBank/DDBJ whole genome shotgun (WGS) entry which is preliminary data.</text>
</comment>
<feature type="compositionally biased region" description="Basic and acidic residues" evidence="1">
    <location>
        <begin position="32"/>
        <end position="59"/>
    </location>
</feature>
<feature type="compositionally biased region" description="Low complexity" evidence="1">
    <location>
        <begin position="11"/>
        <end position="25"/>
    </location>
</feature>
<organism evidence="2 3">
    <name type="scientific">Streptomyces chryseus</name>
    <dbReference type="NCBI Taxonomy" id="68186"/>
    <lineage>
        <taxon>Bacteria</taxon>
        <taxon>Bacillati</taxon>
        <taxon>Actinomycetota</taxon>
        <taxon>Actinomycetes</taxon>
        <taxon>Kitasatosporales</taxon>
        <taxon>Streptomycetaceae</taxon>
        <taxon>Streptomyces</taxon>
    </lineage>
</organism>
<protein>
    <submittedName>
        <fullName evidence="2">Uncharacterized protein</fullName>
    </submittedName>
</protein>
<name>A0ABQ3E7P8_9ACTN</name>
<evidence type="ECO:0000313" key="3">
    <source>
        <dbReference type="Proteomes" id="UP000599437"/>
    </source>
</evidence>
<accession>A0ABQ3E7P8</accession>
<dbReference type="Proteomes" id="UP000599437">
    <property type="component" value="Unassembled WGS sequence"/>
</dbReference>